<evidence type="ECO:0000313" key="2">
    <source>
        <dbReference type="EMBL" id="KAI0516175.1"/>
    </source>
</evidence>
<name>A0A8T3BP70_DENNO</name>
<dbReference type="SMR" id="A0A8T3BP70"/>
<dbReference type="InterPro" id="IPR012340">
    <property type="entry name" value="NA-bd_OB-fold"/>
</dbReference>
<dbReference type="Proteomes" id="UP000829196">
    <property type="component" value="Unassembled WGS sequence"/>
</dbReference>
<proteinExistence type="predicted"/>
<evidence type="ECO:0000259" key="1">
    <source>
        <dbReference type="Pfam" id="PF08646"/>
    </source>
</evidence>
<gene>
    <name evidence="2" type="ORF">KFK09_008847</name>
</gene>
<accession>A0A8T3BP70</accession>
<organism evidence="2 3">
    <name type="scientific">Dendrobium nobile</name>
    <name type="common">Orchid</name>
    <dbReference type="NCBI Taxonomy" id="94219"/>
    <lineage>
        <taxon>Eukaryota</taxon>
        <taxon>Viridiplantae</taxon>
        <taxon>Streptophyta</taxon>
        <taxon>Embryophyta</taxon>
        <taxon>Tracheophyta</taxon>
        <taxon>Spermatophyta</taxon>
        <taxon>Magnoliopsida</taxon>
        <taxon>Liliopsida</taxon>
        <taxon>Asparagales</taxon>
        <taxon>Orchidaceae</taxon>
        <taxon>Epidendroideae</taxon>
        <taxon>Malaxideae</taxon>
        <taxon>Dendrobiinae</taxon>
        <taxon>Dendrobium</taxon>
    </lineage>
</organism>
<dbReference type="AlphaFoldDB" id="A0A8T3BP70"/>
<reference evidence="2" key="1">
    <citation type="journal article" date="2022" name="Front. Genet.">
        <title>Chromosome-Scale Assembly of the Dendrobium nobile Genome Provides Insights Into the Molecular Mechanism of the Biosynthesis of the Medicinal Active Ingredient of Dendrobium.</title>
        <authorList>
            <person name="Xu Q."/>
            <person name="Niu S.-C."/>
            <person name="Li K.-L."/>
            <person name="Zheng P.-J."/>
            <person name="Zhang X.-J."/>
            <person name="Jia Y."/>
            <person name="Liu Y."/>
            <person name="Niu Y.-X."/>
            <person name="Yu L.-H."/>
            <person name="Chen D.-F."/>
            <person name="Zhang G.-Q."/>
        </authorList>
    </citation>
    <scope>NUCLEOTIDE SEQUENCE</scope>
    <source>
        <tissue evidence="2">Leaf</tissue>
    </source>
</reference>
<dbReference type="InterPro" id="IPR013955">
    <property type="entry name" value="Rep_factor-A_C"/>
</dbReference>
<protein>
    <recommendedName>
        <fullName evidence="1">Replication factor A C-terminal domain-containing protein</fullName>
    </recommendedName>
</protein>
<keyword evidence="3" id="KW-1185">Reference proteome</keyword>
<comment type="caution">
    <text evidence="2">The sequence shown here is derived from an EMBL/GenBank/DDBJ whole genome shotgun (WGS) entry which is preliminary data.</text>
</comment>
<feature type="domain" description="Replication factor A C-terminal" evidence="1">
    <location>
        <begin position="12"/>
        <end position="98"/>
    </location>
</feature>
<dbReference type="EMBL" id="JAGYWB010000007">
    <property type="protein sequence ID" value="KAI0516175.1"/>
    <property type="molecule type" value="Genomic_DNA"/>
</dbReference>
<dbReference type="Pfam" id="PF08646">
    <property type="entry name" value="Rep_fac-A_C"/>
    <property type="match status" value="1"/>
</dbReference>
<dbReference type="SUPFAM" id="SSF50249">
    <property type="entry name" value="Nucleic acid-binding proteins"/>
    <property type="match status" value="1"/>
</dbReference>
<dbReference type="OrthoDB" id="10376649at2759"/>
<evidence type="ECO:0000313" key="3">
    <source>
        <dbReference type="Proteomes" id="UP000829196"/>
    </source>
</evidence>
<dbReference type="Gene3D" id="2.40.50.140">
    <property type="entry name" value="Nucleic acid-binding proteins"/>
    <property type="match status" value="1"/>
</dbReference>
<sequence>MKIYGIPLAIHANLKYLVKLYVEDDTSNAILTLFDNEAECIIGLPVTQLEKIKVADISEYDKIIKNSCNKEMIFVIKAQDKIYGNRTLRFLTVQSIKKDSCEINHVISKKVKLEEI</sequence>